<feature type="compositionally biased region" description="Acidic residues" evidence="14">
    <location>
        <begin position="969"/>
        <end position="989"/>
    </location>
</feature>
<dbReference type="InterPro" id="IPR036961">
    <property type="entry name" value="Kinesin_motor_dom_sf"/>
</dbReference>
<dbReference type="SUPFAM" id="SSF52540">
    <property type="entry name" value="P-loop containing nucleoside triphosphate hydrolases"/>
    <property type="match status" value="1"/>
</dbReference>
<dbReference type="EMBL" id="OA883190">
    <property type="protein sequence ID" value="CAD7278214.1"/>
    <property type="molecule type" value="Genomic_DNA"/>
</dbReference>
<evidence type="ECO:0000256" key="3">
    <source>
        <dbReference type="ARBA" id="ARBA00022490"/>
    </source>
</evidence>
<keyword evidence="5 10" id="KW-0067">ATP-binding</keyword>
<dbReference type="Proteomes" id="UP000678499">
    <property type="component" value="Unassembled WGS sequence"/>
</dbReference>
<dbReference type="InterPro" id="IPR053708">
    <property type="entry name" value="Ribosomal_LSU_eL42"/>
</dbReference>
<evidence type="ECO:0000256" key="10">
    <source>
        <dbReference type="PROSITE-ProRule" id="PRU00283"/>
    </source>
</evidence>
<evidence type="ECO:0000256" key="7">
    <source>
        <dbReference type="ARBA" id="ARBA00023054"/>
    </source>
</evidence>
<keyword evidence="8" id="KW-0206">Cytoskeleton</keyword>
<comment type="similarity">
    <text evidence="10 11">Belongs to the TRAFAC class myosin-kinesin ATPase superfamily. Kinesin family.</text>
</comment>
<dbReference type="InterPro" id="IPR027640">
    <property type="entry name" value="Kinesin-like_fam"/>
</dbReference>
<feature type="binding site" evidence="10">
    <location>
        <begin position="162"/>
        <end position="169"/>
    </location>
    <ligand>
        <name>ATP</name>
        <dbReference type="ChEBI" id="CHEBI:30616"/>
    </ligand>
</feature>
<evidence type="ECO:0000313" key="17">
    <source>
        <dbReference type="Proteomes" id="UP000678499"/>
    </source>
</evidence>
<dbReference type="GO" id="GO:0005840">
    <property type="term" value="C:ribosome"/>
    <property type="evidence" value="ECO:0007669"/>
    <property type="project" value="UniProtKB-KW"/>
</dbReference>
<keyword evidence="10 11" id="KW-0505">Motor protein</keyword>
<dbReference type="GO" id="GO:1990904">
    <property type="term" value="C:ribonucleoprotein complex"/>
    <property type="evidence" value="ECO:0007669"/>
    <property type="project" value="UniProtKB-KW"/>
</dbReference>
<proteinExistence type="inferred from homology"/>
<evidence type="ECO:0000256" key="2">
    <source>
        <dbReference type="ARBA" id="ARBA00009364"/>
    </source>
</evidence>
<name>A0A7R9GES4_9CRUS</name>
<feature type="region of interest" description="Disordered" evidence="14">
    <location>
        <begin position="951"/>
        <end position="989"/>
    </location>
</feature>
<feature type="compositionally biased region" description="Basic residues" evidence="14">
    <location>
        <begin position="23"/>
        <end position="42"/>
    </location>
</feature>
<dbReference type="GO" id="GO:0003735">
    <property type="term" value="F:structural constituent of ribosome"/>
    <property type="evidence" value="ECO:0007669"/>
    <property type="project" value="InterPro"/>
</dbReference>
<dbReference type="InterPro" id="IPR019821">
    <property type="entry name" value="Kinesin_motor_CS"/>
</dbReference>
<sequence length="989" mass="112499">MVNVPKARKTFCKKCGVHKPHKVSQYKKSKERKTAQGRRRYDRKQQGYGGQTKPIFRKKAKTTKKIVLRLECTECKYRHHIPLKRCKHFELGGDKKRKEQREGCSTCLEVESENQVRIGSQCFAFSAVFDQSDDQGYVYDLTVGPLIDNIFQGHNVTIFAYGQTGSGKTYTMGTNDTSEALKTSSCGIIPRALKDIFSSVTEYSSAKEFSVSISYVELYKEEFRDLLAFNPGQSIALREAPLGGGPVLVGCTDAVVMSFDEVIENNRFPLLAARQPRCRYLRRSDDMTMAKFRLVDLAGSESVKKTGAVGERLQEGIKINRGLLALGNVIEQAVKGQTMSVRDSKLTRLLQDSFGGNAHTLMLACVSPADTNLSESLNTLRYADRAQHIKNKPVVNRDPIQALIASLRKENAELRAMLGLQGTVLNVQEPAELGPSPPKKARTTFLIEPREAKQENDDSQDMEIEISNVEVKRELESLDESIARKENLIQNETVVTVEEINHMNCMVHELESELENIKAEKKRLEMELSSKQNKEKVGDDRRKRLKELEDKLAKTTRELERASKDRESLKRKQADYEKKTAEYAAELQTLKSTRVNLMKKLKDEANTKRKEQLQMKREIEGVKQQNRKIVITKERLIAQREMENKVLRKRLEECNQIISRHKTIDENQAQASKYKHKMQESLANAPKAKNQMQILTNWIGDEVENFVTRSHACMQREEMFALRKKYADEKLEMEEAMQADCENMTEVDNDKYRAEIEDLNAKMHIVTQQIGVLNSVCGTELHSKNVMPNQKRLDELARTAPELRRVVNILFCSLVDSNARSKMQCQEIAILKSEKSELKEQLSLVTTQLEDHKERFKNAFAEAFQDRTSPSELDSTISVCMNSMTEEMSRLKEARIQLINDKAALEAKVATLTGELQELRGKFSIAARYNRRSNIMPESFKSPKKVIACSPLGPLLSEKRTPMQSVSEKDEEDSSSDSASDEETESDGK</sequence>
<comment type="similarity">
    <text evidence="2 12">Belongs to the eukaryotic ribosomal protein eL42 family.</text>
</comment>
<organism evidence="16">
    <name type="scientific">Notodromas monacha</name>
    <dbReference type="NCBI Taxonomy" id="399045"/>
    <lineage>
        <taxon>Eukaryota</taxon>
        <taxon>Metazoa</taxon>
        <taxon>Ecdysozoa</taxon>
        <taxon>Arthropoda</taxon>
        <taxon>Crustacea</taxon>
        <taxon>Oligostraca</taxon>
        <taxon>Ostracoda</taxon>
        <taxon>Podocopa</taxon>
        <taxon>Podocopida</taxon>
        <taxon>Cypridocopina</taxon>
        <taxon>Cypridoidea</taxon>
        <taxon>Cyprididae</taxon>
        <taxon>Notodromas</taxon>
    </lineage>
</organism>
<gene>
    <name evidence="16" type="ORF">NMOB1V02_LOCUS5924</name>
</gene>
<dbReference type="Pfam" id="PF00935">
    <property type="entry name" value="Ribosomal_L44"/>
    <property type="match status" value="1"/>
</dbReference>
<evidence type="ECO:0000256" key="5">
    <source>
        <dbReference type="ARBA" id="ARBA00022840"/>
    </source>
</evidence>
<evidence type="ECO:0000256" key="1">
    <source>
        <dbReference type="ARBA" id="ARBA00004245"/>
    </source>
</evidence>
<dbReference type="InterPro" id="IPR001752">
    <property type="entry name" value="Kinesin_motor_dom"/>
</dbReference>
<keyword evidence="6 12" id="KW-0689">Ribosomal protein</keyword>
<dbReference type="PANTHER" id="PTHR47969:SF15">
    <property type="entry name" value="CHROMOSOME-ASSOCIATED KINESIN KIF4A-RELATED"/>
    <property type="match status" value="1"/>
</dbReference>
<evidence type="ECO:0000256" key="11">
    <source>
        <dbReference type="RuleBase" id="RU000394"/>
    </source>
</evidence>
<dbReference type="PROSITE" id="PS01172">
    <property type="entry name" value="RIBOSOMAL_L44E"/>
    <property type="match status" value="1"/>
</dbReference>
<evidence type="ECO:0000256" key="13">
    <source>
        <dbReference type="SAM" id="Coils"/>
    </source>
</evidence>
<dbReference type="AlphaFoldDB" id="A0A7R9GES4"/>
<feature type="coiled-coil region" evidence="13">
    <location>
        <begin position="828"/>
        <end position="855"/>
    </location>
</feature>
<dbReference type="PROSITE" id="PS00411">
    <property type="entry name" value="KINESIN_MOTOR_1"/>
    <property type="match status" value="1"/>
</dbReference>
<reference evidence="16" key="1">
    <citation type="submission" date="2020-11" db="EMBL/GenBank/DDBJ databases">
        <authorList>
            <person name="Tran Van P."/>
        </authorList>
    </citation>
    <scope>NUCLEOTIDE SEQUENCE</scope>
</reference>
<evidence type="ECO:0000256" key="4">
    <source>
        <dbReference type="ARBA" id="ARBA00022741"/>
    </source>
</evidence>
<dbReference type="GO" id="GO:0005874">
    <property type="term" value="C:microtubule"/>
    <property type="evidence" value="ECO:0007669"/>
    <property type="project" value="UniProtKB-KW"/>
</dbReference>
<keyword evidence="17" id="KW-1185">Reference proteome</keyword>
<accession>A0A7R9GES4</accession>
<dbReference type="GO" id="GO:0006412">
    <property type="term" value="P:translation"/>
    <property type="evidence" value="ECO:0007669"/>
    <property type="project" value="InterPro"/>
</dbReference>
<dbReference type="GO" id="GO:0007018">
    <property type="term" value="P:microtubule-based movement"/>
    <property type="evidence" value="ECO:0007669"/>
    <property type="project" value="InterPro"/>
</dbReference>
<dbReference type="OrthoDB" id="3176171at2759"/>
<keyword evidence="4 10" id="KW-0547">Nucleotide-binding</keyword>
<dbReference type="Gene3D" id="3.40.850.10">
    <property type="entry name" value="Kinesin motor domain"/>
    <property type="match status" value="2"/>
</dbReference>
<dbReference type="GO" id="GO:0008017">
    <property type="term" value="F:microtubule binding"/>
    <property type="evidence" value="ECO:0007669"/>
    <property type="project" value="InterPro"/>
</dbReference>
<evidence type="ECO:0000313" key="16">
    <source>
        <dbReference type="EMBL" id="CAD7278214.1"/>
    </source>
</evidence>
<comment type="subcellular location">
    <subcellularLocation>
        <location evidence="1">Cytoplasm</location>
        <location evidence="1">Cytoskeleton</location>
    </subcellularLocation>
</comment>
<keyword evidence="11" id="KW-0493">Microtubule</keyword>
<dbReference type="SMART" id="SM00129">
    <property type="entry name" value="KISc"/>
    <property type="match status" value="1"/>
</dbReference>
<feature type="coiled-coil region" evidence="13">
    <location>
        <begin position="452"/>
        <end position="618"/>
    </location>
</feature>
<dbReference type="PANTHER" id="PTHR47969">
    <property type="entry name" value="CHROMOSOME-ASSOCIATED KINESIN KIF4A-RELATED"/>
    <property type="match status" value="1"/>
</dbReference>
<dbReference type="FunFam" id="3.10.450.80:FF:000001">
    <property type="entry name" value="60S ribosomal protein L44"/>
    <property type="match status" value="1"/>
</dbReference>
<dbReference type="PRINTS" id="PR00380">
    <property type="entry name" value="KINESINHEAVY"/>
</dbReference>
<dbReference type="EMBL" id="CAJPEX010001153">
    <property type="protein sequence ID" value="CAG0918366.1"/>
    <property type="molecule type" value="Genomic_DNA"/>
</dbReference>
<evidence type="ECO:0000256" key="12">
    <source>
        <dbReference type="RuleBase" id="RU000666"/>
    </source>
</evidence>
<dbReference type="InterPro" id="IPR027417">
    <property type="entry name" value="P-loop_NTPase"/>
</dbReference>
<dbReference type="PROSITE" id="PS50067">
    <property type="entry name" value="KINESIN_MOTOR_2"/>
    <property type="match status" value="1"/>
</dbReference>
<dbReference type="InterPro" id="IPR011332">
    <property type="entry name" value="Ribosomal_zn-bd"/>
</dbReference>
<keyword evidence="9 12" id="KW-0687">Ribonucleoprotein</keyword>
<evidence type="ECO:0000256" key="8">
    <source>
        <dbReference type="ARBA" id="ARBA00023212"/>
    </source>
</evidence>
<dbReference type="GO" id="GO:0005524">
    <property type="term" value="F:ATP binding"/>
    <property type="evidence" value="ECO:0007669"/>
    <property type="project" value="UniProtKB-UniRule"/>
</dbReference>
<dbReference type="Pfam" id="PF00225">
    <property type="entry name" value="Kinesin"/>
    <property type="match status" value="2"/>
</dbReference>
<dbReference type="InterPro" id="IPR000552">
    <property type="entry name" value="Ribosomal_eL44"/>
</dbReference>
<evidence type="ECO:0000256" key="9">
    <source>
        <dbReference type="ARBA" id="ARBA00023274"/>
    </source>
</evidence>
<feature type="region of interest" description="Disordered" evidence="14">
    <location>
        <begin position="23"/>
        <end position="55"/>
    </location>
</feature>
<dbReference type="SUPFAM" id="SSF57829">
    <property type="entry name" value="Zn-binding ribosomal proteins"/>
    <property type="match status" value="1"/>
</dbReference>
<evidence type="ECO:0000256" key="14">
    <source>
        <dbReference type="SAM" id="MobiDB-lite"/>
    </source>
</evidence>
<protein>
    <recommendedName>
        <fullName evidence="11">Kinesin-like protein</fullName>
    </recommendedName>
</protein>
<dbReference type="GO" id="GO:0005875">
    <property type="term" value="C:microtubule associated complex"/>
    <property type="evidence" value="ECO:0007669"/>
    <property type="project" value="TreeGrafter"/>
</dbReference>
<feature type="coiled-coil region" evidence="13">
    <location>
        <begin position="742"/>
        <end position="769"/>
    </location>
</feature>
<feature type="coiled-coil region" evidence="13">
    <location>
        <begin position="881"/>
        <end position="922"/>
    </location>
</feature>
<dbReference type="GO" id="GO:0007052">
    <property type="term" value="P:mitotic spindle organization"/>
    <property type="evidence" value="ECO:0007669"/>
    <property type="project" value="TreeGrafter"/>
</dbReference>
<keyword evidence="7 13" id="KW-0175">Coiled coil</keyword>
<dbReference type="HAMAP" id="MF_01476">
    <property type="entry name" value="Ribosomal_L44e"/>
    <property type="match status" value="1"/>
</dbReference>
<evidence type="ECO:0000259" key="15">
    <source>
        <dbReference type="PROSITE" id="PS50067"/>
    </source>
</evidence>
<dbReference type="Gene3D" id="3.10.450.80">
    <property type="match status" value="1"/>
</dbReference>
<dbReference type="Pfam" id="PF25764">
    <property type="entry name" value="KIF21A_4th"/>
    <property type="match status" value="1"/>
</dbReference>
<dbReference type="GO" id="GO:0003777">
    <property type="term" value="F:microtubule motor activity"/>
    <property type="evidence" value="ECO:0007669"/>
    <property type="project" value="InterPro"/>
</dbReference>
<feature type="domain" description="Kinesin motor" evidence="15">
    <location>
        <begin position="59"/>
        <end position="389"/>
    </location>
</feature>
<evidence type="ECO:0000256" key="6">
    <source>
        <dbReference type="ARBA" id="ARBA00022980"/>
    </source>
</evidence>
<dbReference type="GO" id="GO:0051231">
    <property type="term" value="P:spindle elongation"/>
    <property type="evidence" value="ECO:0007669"/>
    <property type="project" value="TreeGrafter"/>
</dbReference>
<feature type="non-terminal residue" evidence="16">
    <location>
        <position position="989"/>
    </location>
</feature>
<keyword evidence="3" id="KW-0963">Cytoplasm</keyword>